<comment type="subcellular location">
    <subcellularLocation>
        <location evidence="1">Membrane</location>
    </subcellularLocation>
</comment>
<comment type="similarity">
    <text evidence="2">Belongs to the UPF0057 (PMP3) family.</text>
</comment>
<keyword evidence="3 7" id="KW-0812">Transmembrane</keyword>
<keyword evidence="5 7" id="KW-0472">Membrane</keyword>
<evidence type="ECO:0000256" key="6">
    <source>
        <dbReference type="SAM" id="MobiDB-lite"/>
    </source>
</evidence>
<keyword evidence="9" id="KW-1185">Reference proteome</keyword>
<sequence>MCYWSCISDLCLVVLSIFLPPLPVWIRRGVCSADSWINILLCILGYFPGLIHSWYIIAKYSPFPGSHDHKIYYVCQSAGDLEAQRPSNHLHHKHNHLHTHGGIVTRQPQTQAGPSYGALGESLQNTSSASGSSTAPPPYSKLPGKKS</sequence>
<feature type="region of interest" description="Disordered" evidence="6">
    <location>
        <begin position="104"/>
        <end position="147"/>
    </location>
</feature>
<evidence type="ECO:0000313" key="9">
    <source>
        <dbReference type="Proteomes" id="UP000268321"/>
    </source>
</evidence>
<evidence type="ECO:0000256" key="2">
    <source>
        <dbReference type="ARBA" id="ARBA00009530"/>
    </source>
</evidence>
<proteinExistence type="inferred from homology"/>
<evidence type="ECO:0000256" key="3">
    <source>
        <dbReference type="ARBA" id="ARBA00022692"/>
    </source>
</evidence>
<protein>
    <submittedName>
        <fullName evidence="8">UPF0057-domain-containing protein</fullName>
    </submittedName>
</protein>
<feature type="transmembrane region" description="Helical" evidence="7">
    <location>
        <begin position="7"/>
        <end position="24"/>
    </location>
</feature>
<evidence type="ECO:0000256" key="5">
    <source>
        <dbReference type="ARBA" id="ARBA00023136"/>
    </source>
</evidence>
<keyword evidence="4 7" id="KW-1133">Transmembrane helix</keyword>
<evidence type="ECO:0000256" key="1">
    <source>
        <dbReference type="ARBA" id="ARBA00004370"/>
    </source>
</evidence>
<feature type="transmembrane region" description="Helical" evidence="7">
    <location>
        <begin position="36"/>
        <end position="57"/>
    </location>
</feature>
<evidence type="ECO:0000313" key="8">
    <source>
        <dbReference type="EMBL" id="RKP31551.1"/>
    </source>
</evidence>
<dbReference type="PANTHER" id="PTHR21659:SF57">
    <property type="entry name" value="PLASMA MEMBRANE PROTEOLIPID 31"/>
    <property type="match status" value="1"/>
</dbReference>
<gene>
    <name evidence="8" type="ORF">METBISCDRAFT_26497</name>
</gene>
<dbReference type="EMBL" id="ML004440">
    <property type="protein sequence ID" value="RKP31551.1"/>
    <property type="molecule type" value="Genomic_DNA"/>
</dbReference>
<dbReference type="InterPro" id="IPR000612">
    <property type="entry name" value="PMP3"/>
</dbReference>
<dbReference type="Pfam" id="PF01679">
    <property type="entry name" value="Pmp3"/>
    <property type="match status" value="1"/>
</dbReference>
<organism evidence="8 9">
    <name type="scientific">Metschnikowia bicuspidata</name>
    <dbReference type="NCBI Taxonomy" id="27322"/>
    <lineage>
        <taxon>Eukaryota</taxon>
        <taxon>Fungi</taxon>
        <taxon>Dikarya</taxon>
        <taxon>Ascomycota</taxon>
        <taxon>Saccharomycotina</taxon>
        <taxon>Pichiomycetes</taxon>
        <taxon>Metschnikowiaceae</taxon>
        <taxon>Metschnikowia</taxon>
    </lineage>
</organism>
<dbReference type="OrthoDB" id="2802411at2759"/>
<evidence type="ECO:0000256" key="7">
    <source>
        <dbReference type="SAM" id="Phobius"/>
    </source>
</evidence>
<dbReference type="AlphaFoldDB" id="A0A4P9ZGZ5"/>
<dbReference type="Proteomes" id="UP000268321">
    <property type="component" value="Unassembled WGS sequence"/>
</dbReference>
<name>A0A4P9ZGZ5_9ASCO</name>
<evidence type="ECO:0000256" key="4">
    <source>
        <dbReference type="ARBA" id="ARBA00022989"/>
    </source>
</evidence>
<accession>A0A4P9ZGZ5</accession>
<reference evidence="9" key="1">
    <citation type="journal article" date="2018" name="Nat. Microbiol.">
        <title>Leveraging single-cell genomics to expand the fungal tree of life.</title>
        <authorList>
            <person name="Ahrendt S.R."/>
            <person name="Quandt C.A."/>
            <person name="Ciobanu D."/>
            <person name="Clum A."/>
            <person name="Salamov A."/>
            <person name="Andreopoulos B."/>
            <person name="Cheng J.F."/>
            <person name="Woyke T."/>
            <person name="Pelin A."/>
            <person name="Henrissat B."/>
            <person name="Reynolds N.K."/>
            <person name="Benny G.L."/>
            <person name="Smith M.E."/>
            <person name="James T.Y."/>
            <person name="Grigoriev I.V."/>
        </authorList>
    </citation>
    <scope>NUCLEOTIDE SEQUENCE [LARGE SCALE GENOMIC DNA]</scope>
    <source>
        <strain evidence="9">Baker2002</strain>
    </source>
</reference>
<dbReference type="GO" id="GO:0016020">
    <property type="term" value="C:membrane"/>
    <property type="evidence" value="ECO:0007669"/>
    <property type="project" value="UniProtKB-SubCell"/>
</dbReference>
<dbReference type="PANTHER" id="PTHR21659">
    <property type="entry name" value="HYDROPHOBIC PROTEIN RCI2 LOW TEMPERATURE AND SALT RESPONSIVE PROTEIN LTI6 -RELATED"/>
    <property type="match status" value="1"/>
</dbReference>